<organism evidence="1 2">
    <name type="scientific">Streptomyces werraensis</name>
    <dbReference type="NCBI Taxonomy" id="68284"/>
    <lineage>
        <taxon>Bacteria</taxon>
        <taxon>Bacillati</taxon>
        <taxon>Actinomycetota</taxon>
        <taxon>Actinomycetes</taxon>
        <taxon>Kitasatosporales</taxon>
        <taxon>Streptomycetaceae</taxon>
        <taxon>Streptomyces</taxon>
    </lineage>
</organism>
<gene>
    <name evidence="1" type="ORF">AB0K95_20435</name>
</gene>
<evidence type="ECO:0000313" key="1">
    <source>
        <dbReference type="EMBL" id="MEV5247609.1"/>
    </source>
</evidence>
<sequence>MFALRSPHRAGNCALVPVKQGVRQASDVHRPRTLLGRHLSRV</sequence>
<dbReference type="RefSeq" id="WP_364023731.1">
    <property type="nucleotide sequence ID" value="NZ_JBFATD010000013.1"/>
</dbReference>
<proteinExistence type="predicted"/>
<evidence type="ECO:0000313" key="2">
    <source>
        <dbReference type="Proteomes" id="UP001552527"/>
    </source>
</evidence>
<accession>A0ABV3JHI9</accession>
<dbReference type="Proteomes" id="UP001552527">
    <property type="component" value="Unassembled WGS sequence"/>
</dbReference>
<dbReference type="EMBL" id="JBFATE010000008">
    <property type="protein sequence ID" value="MEV5247609.1"/>
    <property type="molecule type" value="Genomic_DNA"/>
</dbReference>
<comment type="caution">
    <text evidence="1">The sequence shown here is derived from an EMBL/GenBank/DDBJ whole genome shotgun (WGS) entry which is preliminary data.</text>
</comment>
<keyword evidence="2" id="KW-1185">Reference proteome</keyword>
<name>A0ABV3JHI9_9ACTN</name>
<reference evidence="1 2" key="1">
    <citation type="submission" date="2024-06" db="EMBL/GenBank/DDBJ databases">
        <title>The Natural Products Discovery Center: Release of the First 8490 Sequenced Strains for Exploring Actinobacteria Biosynthetic Diversity.</title>
        <authorList>
            <person name="Kalkreuter E."/>
            <person name="Kautsar S.A."/>
            <person name="Yang D."/>
            <person name="Bader C.D."/>
            <person name="Teijaro C.N."/>
            <person name="Fluegel L."/>
            <person name="Davis C.M."/>
            <person name="Simpson J.R."/>
            <person name="Lauterbach L."/>
            <person name="Steele A.D."/>
            <person name="Gui C."/>
            <person name="Meng S."/>
            <person name="Li G."/>
            <person name="Viehrig K."/>
            <person name="Ye F."/>
            <person name="Su P."/>
            <person name="Kiefer A.F."/>
            <person name="Nichols A."/>
            <person name="Cepeda A.J."/>
            <person name="Yan W."/>
            <person name="Fan B."/>
            <person name="Jiang Y."/>
            <person name="Adhikari A."/>
            <person name="Zheng C.-J."/>
            <person name="Schuster L."/>
            <person name="Cowan T.M."/>
            <person name="Smanski M.J."/>
            <person name="Chevrette M.G."/>
            <person name="De Carvalho L.P.S."/>
            <person name="Shen B."/>
        </authorList>
    </citation>
    <scope>NUCLEOTIDE SEQUENCE [LARGE SCALE GENOMIC DNA]</scope>
    <source>
        <strain evidence="1 2">NPDC052768</strain>
    </source>
</reference>
<protein>
    <recommendedName>
        <fullName evidence="3">DUF1534 domain-containing protein</fullName>
    </recommendedName>
</protein>
<evidence type="ECO:0008006" key="3">
    <source>
        <dbReference type="Google" id="ProtNLM"/>
    </source>
</evidence>